<dbReference type="EC" id="2.4.99.-" evidence="9"/>
<dbReference type="Pfam" id="PF01790">
    <property type="entry name" value="LGT"/>
    <property type="match status" value="1"/>
</dbReference>
<dbReference type="GO" id="GO:0016757">
    <property type="term" value="F:glycosyltransferase activity"/>
    <property type="evidence" value="ECO:0007669"/>
    <property type="project" value="UniProtKB-KW"/>
</dbReference>
<proteinExistence type="inferred from homology"/>
<gene>
    <name evidence="9" type="primary">lgt</name>
    <name evidence="9" type="ORF">LzC2_36510</name>
</gene>
<feature type="region of interest" description="Disordered" evidence="7">
    <location>
        <begin position="359"/>
        <end position="379"/>
    </location>
</feature>
<feature type="transmembrane region" description="Helical" evidence="8">
    <location>
        <begin position="336"/>
        <end position="354"/>
    </location>
</feature>
<feature type="transmembrane region" description="Helical" evidence="8">
    <location>
        <begin position="125"/>
        <end position="147"/>
    </location>
</feature>
<evidence type="ECO:0000256" key="2">
    <source>
        <dbReference type="ARBA" id="ARBA00022475"/>
    </source>
</evidence>
<dbReference type="PANTHER" id="PTHR30589:SF0">
    <property type="entry name" value="PHOSPHATIDYLGLYCEROL--PROLIPOPROTEIN DIACYLGLYCERYL TRANSFERASE"/>
    <property type="match status" value="1"/>
</dbReference>
<keyword evidence="2" id="KW-1003">Cell membrane</keyword>
<keyword evidence="6 8" id="KW-0472">Membrane</keyword>
<dbReference type="RefSeq" id="WP_171189455.1">
    <property type="nucleotide sequence ID" value="NZ_WTPX01000165.1"/>
</dbReference>
<feature type="transmembrane region" description="Helical" evidence="8">
    <location>
        <begin position="25"/>
        <end position="45"/>
    </location>
</feature>
<dbReference type="EMBL" id="WTPX01000165">
    <property type="protein sequence ID" value="NNJ27546.1"/>
    <property type="molecule type" value="Genomic_DNA"/>
</dbReference>
<dbReference type="InterPro" id="IPR001640">
    <property type="entry name" value="Lgt"/>
</dbReference>
<evidence type="ECO:0000313" key="10">
    <source>
        <dbReference type="Proteomes" id="UP000609651"/>
    </source>
</evidence>
<evidence type="ECO:0000256" key="1">
    <source>
        <dbReference type="ARBA" id="ARBA00007150"/>
    </source>
</evidence>
<feature type="transmembrane region" description="Helical" evidence="8">
    <location>
        <begin position="65"/>
        <end position="82"/>
    </location>
</feature>
<name>A0ABX1VJA4_9PLAN</name>
<feature type="transmembrane region" description="Helical" evidence="8">
    <location>
        <begin position="299"/>
        <end position="316"/>
    </location>
</feature>
<keyword evidence="10" id="KW-1185">Reference proteome</keyword>
<feature type="transmembrane region" description="Helical" evidence="8">
    <location>
        <begin position="179"/>
        <end position="197"/>
    </location>
</feature>
<evidence type="ECO:0000256" key="5">
    <source>
        <dbReference type="ARBA" id="ARBA00022989"/>
    </source>
</evidence>
<keyword evidence="9" id="KW-0328">Glycosyltransferase</keyword>
<evidence type="ECO:0000256" key="6">
    <source>
        <dbReference type="ARBA" id="ARBA00023136"/>
    </source>
</evidence>
<evidence type="ECO:0000313" key="9">
    <source>
        <dbReference type="EMBL" id="NNJ27546.1"/>
    </source>
</evidence>
<evidence type="ECO:0000256" key="3">
    <source>
        <dbReference type="ARBA" id="ARBA00022679"/>
    </source>
</evidence>
<feature type="transmembrane region" description="Helical" evidence="8">
    <location>
        <begin position="275"/>
        <end position="292"/>
    </location>
</feature>
<comment type="caution">
    <text evidence="9">The sequence shown here is derived from an EMBL/GenBank/DDBJ whole genome shotgun (WGS) entry which is preliminary data.</text>
</comment>
<dbReference type="Proteomes" id="UP000609651">
    <property type="component" value="Unassembled WGS sequence"/>
</dbReference>
<evidence type="ECO:0000256" key="8">
    <source>
        <dbReference type="SAM" id="Phobius"/>
    </source>
</evidence>
<accession>A0ABX1VJA4</accession>
<evidence type="ECO:0000256" key="4">
    <source>
        <dbReference type="ARBA" id="ARBA00022692"/>
    </source>
</evidence>
<keyword evidence="5 8" id="KW-1133">Transmembrane helix</keyword>
<sequence>MLPVLLRIRPDEWFAVRMEDGVPVVGVWLICLLWAVYGGISVWLAKQADARRGDGEETELAAQRWIAVAGLAALLSLPLWIGGLLPEDFAGVPVFGYGVMIFCGFAAGGWTGLRRLKRAGLPEGLAYDMTFWAFAAGIGGARLNYLIREHERVYAAPAGTSLGLFEAIKRTVNLSDGGLVLLGGVVGAALALVWVCRRWKVSPLRAADVAIPSCFLGLAFGRIGCLMYGCCWGDRCELPWAIHFPEGGITYDALVGRGFLSPDAPRTYGLHPTQLYSSFNALILSALTAAYFPRRPRDGAVLAMALLIYPPARATLEVLRGDDTGFLDTGLTLAQSMGIVLFALGALLAAWLTWSPDEKNEGTAAPSGPAPSGPASVAG</sequence>
<reference evidence="9 10" key="1">
    <citation type="journal article" date="2020" name="Syst. Appl. Microbiol.">
        <title>Alienimonas chondri sp. nov., a novel planctomycete isolated from the biofilm of the red alga Chondrus crispus.</title>
        <authorList>
            <person name="Vitorino I."/>
            <person name="Albuquerque L."/>
            <person name="Wiegand S."/>
            <person name="Kallscheuer N."/>
            <person name="da Costa M.S."/>
            <person name="Lobo-da-Cunha A."/>
            <person name="Jogler C."/>
            <person name="Lage O.M."/>
        </authorList>
    </citation>
    <scope>NUCLEOTIDE SEQUENCE [LARGE SCALE GENOMIC DNA]</scope>
    <source>
        <strain evidence="9 10">LzC2</strain>
    </source>
</reference>
<organism evidence="9 10">
    <name type="scientific">Alienimonas chondri</name>
    <dbReference type="NCBI Taxonomy" id="2681879"/>
    <lineage>
        <taxon>Bacteria</taxon>
        <taxon>Pseudomonadati</taxon>
        <taxon>Planctomycetota</taxon>
        <taxon>Planctomycetia</taxon>
        <taxon>Planctomycetales</taxon>
        <taxon>Planctomycetaceae</taxon>
        <taxon>Alienimonas</taxon>
    </lineage>
</organism>
<keyword evidence="4 8" id="KW-0812">Transmembrane</keyword>
<comment type="similarity">
    <text evidence="1">Belongs to the Lgt family.</text>
</comment>
<keyword evidence="3 9" id="KW-0808">Transferase</keyword>
<evidence type="ECO:0000256" key="7">
    <source>
        <dbReference type="SAM" id="MobiDB-lite"/>
    </source>
</evidence>
<protein>
    <submittedName>
        <fullName evidence="9">Prolipoprotein diacylglyceryl transferase</fullName>
        <ecNumber evidence="9">2.4.99.-</ecNumber>
    </submittedName>
</protein>
<feature type="transmembrane region" description="Helical" evidence="8">
    <location>
        <begin position="94"/>
        <end position="113"/>
    </location>
</feature>
<feature type="transmembrane region" description="Helical" evidence="8">
    <location>
        <begin position="209"/>
        <end position="229"/>
    </location>
</feature>
<dbReference type="PANTHER" id="PTHR30589">
    <property type="entry name" value="PROLIPOPROTEIN DIACYLGLYCERYL TRANSFERASE"/>
    <property type="match status" value="1"/>
</dbReference>